<protein>
    <submittedName>
        <fullName evidence="2">Excisionase family DNA-binding protein</fullName>
    </submittedName>
</protein>
<comment type="caution">
    <text evidence="2">The sequence shown here is derived from an EMBL/GenBank/DDBJ whole genome shotgun (WGS) entry which is preliminary data.</text>
</comment>
<dbReference type="RefSeq" id="WP_336598101.1">
    <property type="nucleotide sequence ID" value="NZ_JACFYJ010000015.1"/>
</dbReference>
<dbReference type="EMBL" id="JACFYJ010000015">
    <property type="protein sequence ID" value="MEI5997892.1"/>
    <property type="molecule type" value="Genomic_DNA"/>
</dbReference>
<name>A0ABU8IQL3_9BURK</name>
<evidence type="ECO:0000313" key="2">
    <source>
        <dbReference type="EMBL" id="MEI5997892.1"/>
    </source>
</evidence>
<gene>
    <name evidence="2" type="ORF">H3V53_11985</name>
</gene>
<dbReference type="Pfam" id="PF12728">
    <property type="entry name" value="HTH_17"/>
    <property type="match status" value="1"/>
</dbReference>
<reference evidence="2 3" key="1">
    <citation type="journal article" date="2022" name="Arch. Microbiol.">
        <title>Paraburkholderia bengalensis sp. nov. isolated from roots of Oryza sativa, IR64.</title>
        <authorList>
            <person name="Nag P."/>
            <person name="Mondal N."/>
            <person name="Sarkar J."/>
            <person name="Das S."/>
        </authorList>
    </citation>
    <scope>NUCLEOTIDE SEQUENCE [LARGE SCALE GENOMIC DNA]</scope>
    <source>
        <strain evidence="2 3">IR64_4_BI</strain>
    </source>
</reference>
<organism evidence="2 3">
    <name type="scientific">Paraburkholderia bengalensis</name>
    <dbReference type="NCBI Taxonomy" id="2747562"/>
    <lineage>
        <taxon>Bacteria</taxon>
        <taxon>Pseudomonadati</taxon>
        <taxon>Pseudomonadota</taxon>
        <taxon>Betaproteobacteria</taxon>
        <taxon>Burkholderiales</taxon>
        <taxon>Burkholderiaceae</taxon>
        <taxon>Paraburkholderia</taxon>
    </lineage>
</organism>
<sequence>MVEQASRAGDVSTEEAAKLLHVSLKFVDELIEAGELVGAYRARDGQRMIPRAIVSAYKEKSKAAQKKGLDQMVEASERMGLYAAEVEDLPIQPKGWNGQVKN</sequence>
<keyword evidence="3" id="KW-1185">Reference proteome</keyword>
<feature type="domain" description="Helix-turn-helix" evidence="1">
    <location>
        <begin position="12"/>
        <end position="60"/>
    </location>
</feature>
<dbReference type="Proteomes" id="UP001386437">
    <property type="component" value="Unassembled WGS sequence"/>
</dbReference>
<dbReference type="InterPro" id="IPR041657">
    <property type="entry name" value="HTH_17"/>
</dbReference>
<evidence type="ECO:0000259" key="1">
    <source>
        <dbReference type="Pfam" id="PF12728"/>
    </source>
</evidence>
<dbReference type="NCBIfam" id="TIGR01764">
    <property type="entry name" value="excise"/>
    <property type="match status" value="1"/>
</dbReference>
<proteinExistence type="predicted"/>
<dbReference type="GO" id="GO:0003677">
    <property type="term" value="F:DNA binding"/>
    <property type="evidence" value="ECO:0007669"/>
    <property type="project" value="UniProtKB-KW"/>
</dbReference>
<evidence type="ECO:0000313" key="3">
    <source>
        <dbReference type="Proteomes" id="UP001386437"/>
    </source>
</evidence>
<accession>A0ABU8IQL3</accession>
<dbReference type="InterPro" id="IPR010093">
    <property type="entry name" value="SinI_DNA-bd"/>
</dbReference>
<keyword evidence="2" id="KW-0238">DNA-binding</keyword>